<keyword evidence="5" id="KW-1185">Reference proteome</keyword>
<dbReference type="Proteomes" id="UP000013307">
    <property type="component" value="Chromosome"/>
</dbReference>
<dbReference type="InterPro" id="IPR001303">
    <property type="entry name" value="Aldolase_II/adducin_N"/>
</dbReference>
<dbReference type="PANTHER" id="PTHR22789">
    <property type="entry name" value="FUCULOSE PHOSPHATE ALDOLASE"/>
    <property type="match status" value="1"/>
</dbReference>
<dbReference type="GeneID" id="15393619"/>
<dbReference type="UniPathway" id="UPA00071"/>
<keyword evidence="2" id="KW-0456">Lyase</keyword>
<name>N0BMW2_9EURY</name>
<evidence type="ECO:0000259" key="3">
    <source>
        <dbReference type="SMART" id="SM01007"/>
    </source>
</evidence>
<evidence type="ECO:0000256" key="2">
    <source>
        <dbReference type="ARBA" id="ARBA00023239"/>
    </source>
</evidence>
<dbReference type="eggNOG" id="arCOG04226">
    <property type="taxonomic scope" value="Archaea"/>
</dbReference>
<dbReference type="AlphaFoldDB" id="N0BMW2"/>
<proteinExistence type="predicted"/>
<dbReference type="GO" id="GO:0016832">
    <property type="term" value="F:aldehyde-lyase activity"/>
    <property type="evidence" value="ECO:0007669"/>
    <property type="project" value="TreeGrafter"/>
</dbReference>
<keyword evidence="1" id="KW-0479">Metal-binding</keyword>
<accession>N0BMW2</accession>
<dbReference type="GO" id="GO:0019323">
    <property type="term" value="P:pentose catabolic process"/>
    <property type="evidence" value="ECO:0007669"/>
    <property type="project" value="TreeGrafter"/>
</dbReference>
<organism evidence="4 5">
    <name type="scientific">Archaeoglobus sulfaticallidus PM70-1</name>
    <dbReference type="NCBI Taxonomy" id="387631"/>
    <lineage>
        <taxon>Archaea</taxon>
        <taxon>Methanobacteriati</taxon>
        <taxon>Methanobacteriota</taxon>
        <taxon>Archaeoglobi</taxon>
        <taxon>Archaeoglobales</taxon>
        <taxon>Archaeoglobaceae</taxon>
        <taxon>Archaeoglobus</taxon>
    </lineage>
</organism>
<dbReference type="EMBL" id="CP005290">
    <property type="protein sequence ID" value="AGK61951.1"/>
    <property type="molecule type" value="Genomic_DNA"/>
</dbReference>
<sequence length="188" mass="20960">MFEEAVFEEAALYGRKLYERGLIDGASGNLSFKDGDYVFITKTGVNLYDLTKESFVKVRIDADAEKLKALSASSDALLHIKAYQKSDYSVILHCHGTYNVVLSLIYDKIVPVDLEGKLFLGEIEVIDASFMTEEYAEMVSDGIAKKGFAVVKGHGIYCAGKTFREVFNVIEYIEHSCQVLYLARLVGL</sequence>
<dbReference type="PANTHER" id="PTHR22789:SF0">
    <property type="entry name" value="3-OXO-TETRONATE 4-PHOSPHATE DECARBOXYLASE-RELATED"/>
    <property type="match status" value="1"/>
</dbReference>
<dbReference type="InterPro" id="IPR036409">
    <property type="entry name" value="Aldolase_II/adducin_N_sf"/>
</dbReference>
<dbReference type="SMART" id="SM01007">
    <property type="entry name" value="Aldolase_II"/>
    <property type="match status" value="1"/>
</dbReference>
<dbReference type="RefSeq" id="WP_015591547.1">
    <property type="nucleotide sequence ID" value="NC_021169.1"/>
</dbReference>
<dbReference type="Pfam" id="PF00596">
    <property type="entry name" value="Aldolase_II"/>
    <property type="match status" value="1"/>
</dbReference>
<evidence type="ECO:0000313" key="5">
    <source>
        <dbReference type="Proteomes" id="UP000013307"/>
    </source>
</evidence>
<dbReference type="GO" id="GO:0046872">
    <property type="term" value="F:metal ion binding"/>
    <property type="evidence" value="ECO:0007669"/>
    <property type="project" value="UniProtKB-KW"/>
</dbReference>
<dbReference type="Gene3D" id="3.40.225.10">
    <property type="entry name" value="Class II aldolase/adducin N-terminal domain"/>
    <property type="match status" value="1"/>
</dbReference>
<dbReference type="STRING" id="387631.Asulf_01985"/>
<dbReference type="InterPro" id="IPR050197">
    <property type="entry name" value="Aldolase_class_II_sugar_metab"/>
</dbReference>
<dbReference type="KEGG" id="ast:Asulf_01985"/>
<evidence type="ECO:0000313" key="4">
    <source>
        <dbReference type="EMBL" id="AGK61951.1"/>
    </source>
</evidence>
<reference evidence="4 5" key="1">
    <citation type="journal article" date="2013" name="Genome Announc.">
        <title>Complete Genome Sequence of the Thermophilic and Facultatively Chemolithoautotrophic Sulfate Reducer Archaeoglobus sulfaticallidus Strain PM70-1T.</title>
        <authorList>
            <person name="Stokke R."/>
            <person name="Hocking W.P."/>
            <person name="Steinsbu B.O."/>
            <person name="Steen I.H."/>
        </authorList>
    </citation>
    <scope>NUCLEOTIDE SEQUENCE [LARGE SCALE GENOMIC DNA]</scope>
    <source>
        <strain evidence="4">PM70-1</strain>
    </source>
</reference>
<dbReference type="HOGENOM" id="CLU_006033_3_4_2"/>
<dbReference type="SUPFAM" id="SSF53639">
    <property type="entry name" value="AraD/HMP-PK domain-like"/>
    <property type="match status" value="1"/>
</dbReference>
<dbReference type="GO" id="GO:0005829">
    <property type="term" value="C:cytosol"/>
    <property type="evidence" value="ECO:0007669"/>
    <property type="project" value="TreeGrafter"/>
</dbReference>
<gene>
    <name evidence="4" type="ORF">Asulf_01985</name>
</gene>
<evidence type="ECO:0000256" key="1">
    <source>
        <dbReference type="ARBA" id="ARBA00022723"/>
    </source>
</evidence>
<protein>
    <submittedName>
        <fullName evidence="4">Ribulose-5-phosphate 4-epimerase-related epimerase and aldolase</fullName>
    </submittedName>
</protein>
<feature type="domain" description="Class II aldolase/adducin N-terminal" evidence="3">
    <location>
        <begin position="8"/>
        <end position="181"/>
    </location>
</feature>